<organism evidence="1 2">
    <name type="scientific">Bradyrhizobium quebecense</name>
    <dbReference type="NCBI Taxonomy" id="2748629"/>
    <lineage>
        <taxon>Bacteria</taxon>
        <taxon>Pseudomonadati</taxon>
        <taxon>Pseudomonadota</taxon>
        <taxon>Alphaproteobacteria</taxon>
        <taxon>Hyphomicrobiales</taxon>
        <taxon>Nitrobacteraceae</taxon>
        <taxon>Bradyrhizobium</taxon>
    </lineage>
</organism>
<sequence>MADDHSRPAPASAQQPMPTDKRRAGARRRVLKSGAIEFGNEAIACTVRNLSPQGACIEVNSPLWFPDRFTLAVDGQRWPCRIAWKKQKRLGLAFD</sequence>
<reference evidence="1 2" key="1">
    <citation type="journal article" date="2021" name="Int. J. Syst. Evol. Microbiol.">
        <title>Bradyrhizobium septentrionale sp. nov. (sv. septentrionale) and Bradyrhizobium quebecense sp. nov. (sv. septentrionale) associated with legumes native to Canada possess rearranged symbiosis genes and numerous insertion sequences.</title>
        <authorList>
            <person name="Bromfield E.S.P."/>
            <person name="Cloutier S."/>
        </authorList>
    </citation>
    <scope>NUCLEOTIDE SEQUENCE [LARGE SCALE GENOMIC DNA]</scope>
    <source>
        <strain evidence="1 2">12S5</strain>
    </source>
</reference>
<evidence type="ECO:0000313" key="1">
    <source>
        <dbReference type="EMBL" id="UGY04064.1"/>
    </source>
</evidence>
<evidence type="ECO:0000313" key="2">
    <source>
        <dbReference type="Proteomes" id="UP000692816"/>
    </source>
</evidence>
<keyword evidence="2" id="KW-1185">Reference proteome</keyword>
<protein>
    <submittedName>
        <fullName evidence="1">PilZ domain-containing protein</fullName>
    </submittedName>
</protein>
<dbReference type="Proteomes" id="UP000692816">
    <property type="component" value="Chromosome"/>
</dbReference>
<gene>
    <name evidence="1" type="ORF">J4P68_0004675</name>
</gene>
<dbReference type="EMBL" id="CP088282">
    <property type="protein sequence ID" value="UGY04064.1"/>
    <property type="molecule type" value="Genomic_DNA"/>
</dbReference>
<name>A0ACD3VCC5_9BRAD</name>
<proteinExistence type="predicted"/>
<accession>A0ACD3VCC5</accession>